<keyword evidence="3" id="KW-1185">Reference proteome</keyword>
<name>A0ABW4CNH5_9LACO</name>
<accession>A0ABW4CNH5</accession>
<dbReference type="EMBL" id="JBHTOG010000002">
    <property type="protein sequence ID" value="MFD1431131.1"/>
    <property type="molecule type" value="Genomic_DNA"/>
</dbReference>
<dbReference type="Proteomes" id="UP001597192">
    <property type="component" value="Unassembled WGS sequence"/>
</dbReference>
<evidence type="ECO:0000256" key="1">
    <source>
        <dbReference type="ARBA" id="ARBA00050056"/>
    </source>
</evidence>
<dbReference type="Pfam" id="PF06769">
    <property type="entry name" value="YoeB_toxin"/>
    <property type="match status" value="1"/>
</dbReference>
<comment type="caution">
    <text evidence="2">The sequence shown here is derived from an EMBL/GenBank/DDBJ whole genome shotgun (WGS) entry which is preliminary data.</text>
</comment>
<protein>
    <recommendedName>
        <fullName evidence="1">Endoribonuclease YoeB</fullName>
    </recommendedName>
</protein>
<dbReference type="Gene3D" id="3.30.2310.20">
    <property type="entry name" value="RelE-like"/>
    <property type="match status" value="1"/>
</dbReference>
<proteinExistence type="predicted"/>
<dbReference type="InterPro" id="IPR035093">
    <property type="entry name" value="RelE/ParE_toxin_dom_sf"/>
</dbReference>
<evidence type="ECO:0000313" key="3">
    <source>
        <dbReference type="Proteomes" id="UP001597192"/>
    </source>
</evidence>
<organism evidence="2 3">
    <name type="scientific">Lacticaseibacillus yichunensis</name>
    <dbReference type="NCBI Taxonomy" id="2486015"/>
    <lineage>
        <taxon>Bacteria</taxon>
        <taxon>Bacillati</taxon>
        <taxon>Bacillota</taxon>
        <taxon>Bacilli</taxon>
        <taxon>Lactobacillales</taxon>
        <taxon>Lactobacillaceae</taxon>
        <taxon>Lacticaseibacillus</taxon>
    </lineage>
</organism>
<dbReference type="InterPro" id="IPR009614">
    <property type="entry name" value="YoeB_toxin"/>
</dbReference>
<dbReference type="SUPFAM" id="SSF143011">
    <property type="entry name" value="RelE-like"/>
    <property type="match status" value="1"/>
</dbReference>
<gene>
    <name evidence="2" type="ORF">ACFQ47_00220</name>
</gene>
<evidence type="ECO:0000313" key="2">
    <source>
        <dbReference type="EMBL" id="MFD1431131.1"/>
    </source>
</evidence>
<dbReference type="RefSeq" id="WP_225423213.1">
    <property type="nucleotide sequence ID" value="NZ_JBHTOG010000002.1"/>
</dbReference>
<reference evidence="3" key="1">
    <citation type="journal article" date="2019" name="Int. J. Syst. Evol. Microbiol.">
        <title>The Global Catalogue of Microorganisms (GCM) 10K type strain sequencing project: providing services to taxonomists for standard genome sequencing and annotation.</title>
        <authorList>
            <consortium name="The Broad Institute Genomics Platform"/>
            <consortium name="The Broad Institute Genome Sequencing Center for Infectious Disease"/>
            <person name="Wu L."/>
            <person name="Ma J."/>
        </authorList>
    </citation>
    <scope>NUCLEOTIDE SEQUENCE [LARGE SCALE GENOMIC DNA]</scope>
    <source>
        <strain evidence="3">CCM 8947</strain>
    </source>
</reference>
<sequence length="89" mass="10458">MKEAWKVVPYRDVKRKEEDLLKRAGLFERYLEVINTLKENPFSSDHQRELLTPHAKQIYSMRINAQHRVVYTVDKKTSCRQGVGGLVTL</sequence>